<dbReference type="RefSeq" id="WP_130630311.1">
    <property type="nucleotide sequence ID" value="NZ_CP036164.1"/>
</dbReference>
<reference evidence="2 3" key="1">
    <citation type="submission" date="2019-02" db="EMBL/GenBank/DDBJ databases">
        <title>Genomic data mining of an Antarctic deep-sea actinobacterium, Janibacterlimosus P3-3-X1.</title>
        <authorList>
            <person name="Liao L."/>
            <person name="Chen B."/>
        </authorList>
    </citation>
    <scope>NUCLEOTIDE SEQUENCE [LARGE SCALE GENOMIC DNA]</scope>
    <source>
        <strain evidence="2 3">P3-3-X1</strain>
    </source>
</reference>
<name>A0A4P6MVZ3_9MICO</name>
<dbReference type="Proteomes" id="UP000290408">
    <property type="component" value="Chromosome"/>
</dbReference>
<dbReference type="InterPro" id="IPR029045">
    <property type="entry name" value="ClpP/crotonase-like_dom_sf"/>
</dbReference>
<dbReference type="Pfam" id="PF00378">
    <property type="entry name" value="ECH_1"/>
    <property type="match status" value="1"/>
</dbReference>
<organism evidence="2 3">
    <name type="scientific">Janibacter limosus</name>
    <dbReference type="NCBI Taxonomy" id="53458"/>
    <lineage>
        <taxon>Bacteria</taxon>
        <taxon>Bacillati</taxon>
        <taxon>Actinomycetota</taxon>
        <taxon>Actinomycetes</taxon>
        <taxon>Micrococcales</taxon>
        <taxon>Intrasporangiaceae</taxon>
        <taxon>Janibacter</taxon>
    </lineage>
</organism>
<dbReference type="OrthoDB" id="8452484at2"/>
<dbReference type="KEGG" id="jli:EXU32_13165"/>
<accession>A0A4P6MVZ3</accession>
<dbReference type="CDD" id="cd06558">
    <property type="entry name" value="crotonase-like"/>
    <property type="match status" value="1"/>
</dbReference>
<gene>
    <name evidence="2" type="ORF">EXU32_13165</name>
</gene>
<comment type="similarity">
    <text evidence="1">Belongs to the enoyl-CoA hydratase/isomerase family.</text>
</comment>
<dbReference type="EMBL" id="CP036164">
    <property type="protein sequence ID" value="QBF47112.1"/>
    <property type="molecule type" value="Genomic_DNA"/>
</dbReference>
<evidence type="ECO:0000256" key="1">
    <source>
        <dbReference type="ARBA" id="ARBA00005254"/>
    </source>
</evidence>
<dbReference type="PANTHER" id="PTHR43802:SF1">
    <property type="entry name" value="IP11341P-RELATED"/>
    <property type="match status" value="1"/>
</dbReference>
<keyword evidence="3" id="KW-1185">Reference proteome</keyword>
<dbReference type="InterPro" id="IPR001753">
    <property type="entry name" value="Enoyl-CoA_hydra/iso"/>
</dbReference>
<dbReference type="InterPro" id="IPR014748">
    <property type="entry name" value="Enoyl-CoA_hydra_C"/>
</dbReference>
<evidence type="ECO:0000313" key="2">
    <source>
        <dbReference type="EMBL" id="QBF47112.1"/>
    </source>
</evidence>
<evidence type="ECO:0000313" key="3">
    <source>
        <dbReference type="Proteomes" id="UP000290408"/>
    </source>
</evidence>
<dbReference type="AlphaFoldDB" id="A0A4P6MVZ3"/>
<dbReference type="GO" id="GO:0003824">
    <property type="term" value="F:catalytic activity"/>
    <property type="evidence" value="ECO:0007669"/>
    <property type="project" value="UniProtKB-ARBA"/>
</dbReference>
<dbReference type="Gene3D" id="1.10.12.10">
    <property type="entry name" value="Lyase 2-enoyl-coa Hydratase, Chain A, domain 2"/>
    <property type="match status" value="1"/>
</dbReference>
<dbReference type="Gene3D" id="3.90.226.10">
    <property type="entry name" value="2-enoyl-CoA Hydratase, Chain A, domain 1"/>
    <property type="match status" value="1"/>
</dbReference>
<protein>
    <submittedName>
        <fullName evidence="2">Crotonase/enoyl-CoA hydratase family protein</fullName>
    </submittedName>
</protein>
<dbReference type="NCBIfam" id="NF006100">
    <property type="entry name" value="PRK08252.1"/>
    <property type="match status" value="1"/>
</dbReference>
<proteinExistence type="inferred from homology"/>
<dbReference type="PANTHER" id="PTHR43802">
    <property type="entry name" value="ENOYL-COA HYDRATASE"/>
    <property type="match status" value="1"/>
</dbReference>
<sequence>MDEYLLTEREGPVLVITLNRPHRRNAIDLPTADALAAALDELDGDPELRAAVLTGSGSTFCAGMDLKAFAETGERPISASRGGLGIVGRPPTKPVVAGVMGHVLGGGFEIALACDLIVAAEGTTFGVPEVKRGLVAAGGGAVRLAQRLPHHLALQMLLTGEPLPAARAHELGMVNVLVPAEQVRDTALELARAIAANAPLAVAATKQIVTETRTLDNATALAHQETITAPVRASRDAREGARAFAEKRLPMWEGR</sequence>
<dbReference type="SUPFAM" id="SSF52096">
    <property type="entry name" value="ClpP/crotonase"/>
    <property type="match status" value="1"/>
</dbReference>